<keyword evidence="2" id="KW-1185">Reference proteome</keyword>
<evidence type="ECO:0000313" key="1">
    <source>
        <dbReference type="EMBL" id="TGY77656.1"/>
    </source>
</evidence>
<evidence type="ECO:0000313" key="2">
    <source>
        <dbReference type="Proteomes" id="UP000306319"/>
    </source>
</evidence>
<comment type="caution">
    <text evidence="1">The sequence shown here is derived from an EMBL/GenBank/DDBJ whole genome shotgun (WGS) entry which is preliminary data.</text>
</comment>
<gene>
    <name evidence="1" type="ORF">E5331_13675</name>
</gene>
<dbReference type="Proteomes" id="UP000306319">
    <property type="component" value="Unassembled WGS sequence"/>
</dbReference>
<dbReference type="EMBL" id="SRYB01000022">
    <property type="protein sequence ID" value="TGY77656.1"/>
    <property type="molecule type" value="Genomic_DNA"/>
</dbReference>
<reference evidence="1" key="1">
    <citation type="submission" date="2019-04" db="EMBL/GenBank/DDBJ databases">
        <title>Microbes associate with the intestines of laboratory mice.</title>
        <authorList>
            <person name="Navarre W."/>
            <person name="Wong E."/>
            <person name="Huang K."/>
            <person name="Tropini C."/>
            <person name="Ng K."/>
            <person name="Yu B."/>
        </authorList>
    </citation>
    <scope>NUCLEOTIDE SEQUENCE</scope>
    <source>
        <strain evidence="1">NM04_E33</strain>
    </source>
</reference>
<proteinExistence type="predicted"/>
<organism evidence="1 2">
    <name type="scientific">Lepagella muris</name>
    <dbReference type="NCBI Taxonomy" id="3032870"/>
    <lineage>
        <taxon>Bacteria</taxon>
        <taxon>Pseudomonadati</taxon>
        <taxon>Bacteroidota</taxon>
        <taxon>Bacteroidia</taxon>
        <taxon>Bacteroidales</taxon>
        <taxon>Muribaculaceae</taxon>
        <taxon>Lepagella</taxon>
    </lineage>
</organism>
<protein>
    <submittedName>
        <fullName evidence="1">Uncharacterized protein</fullName>
    </submittedName>
</protein>
<name>A0AC61REM9_9BACT</name>
<accession>A0AC61REM9</accession>
<sequence>MPLIALAVMALAAVSCSTTRRLGAGETRYTGVGKFNVETPGDEKAPIALVDGLKEAANCDANDYVVAPFIKIPLGLWVYNNWNDSAGGLKGWLYNKLVKAPVLISEVRPEMRVKLMEQILDNNGYFGSTATYDIRYSKTNHKKAGVDYEIRLTNPYRIDSIIYLDKPEPMARFVDSVAKKSPYLQKGEVFCVDSLASERIRIVNAMRNRGYYYFRPEYIEFLADSLITPGNVAIKLTIAANTPKMARQQYRTGNIYTTILRDSQSDPGTPDTIPTKRGDVIVMRPARLRKNLIPSCVTFREGKIFSVRDMNRTQTRLSRLGIFGNIQIQPVPVDTTSGNATLDVYTTCQFDQPIEASIEVNATSKSNSYLGPGLILGLSHNNLFGGGERLGLQLTAAYEWQTGRNRGSVFNSYEFGLNASLAFPRMLAPSFIKRTNRELNWTTINLGASILNRPHFFKLAEFNTGITYEWKASRNSVNQFTPFKLSYNKLISTTHEFDSIMSQNPAVALSFQNQFIPQMSYTYTLDKFFERERINGINFSVTVTEAGNIFNGIWSACGVKGEKKLFGTPFSQFVKGQAQLVYSRRLIKATDHWLVSRVLIGAAHAYGNSREVPYSEQFYIGGANSIRAFTVRSIGPGSYRAPESVKDGYFDQTGTFKLELNTEYRFPIVSVLHGAVFLDAGNIWLLKNDPMRPGGQLQGATFLKDIALGTGVGLRVDIGMMVIRGDLGYGLHAPYKPGYFNIPFKDAFAFHLAIGYPF</sequence>